<dbReference type="Proteomes" id="UP000001745">
    <property type="component" value="Unassembled WGS sequence"/>
</dbReference>
<evidence type="ECO:0000313" key="2">
    <source>
        <dbReference type="Proteomes" id="UP000001745"/>
    </source>
</evidence>
<sequence length="183" mass="20710">MVKRKENSESMKSNGTSQKCGVEISQIKVDDAFAILSACACTWASDRWSTPGKCASIRAVVGFLKKKQSQLSSPKQKHWVASHQMAVFNIVARMILEHRCSELFDVVSNDQPSFARFLEYLDRWSAQTQVEDFIVKQRKNVLGETDRGAVNAKANYAKALHRQGKFADTIARQREVLERENLT</sequence>
<name>B8MRA9_TALSN</name>
<protein>
    <submittedName>
        <fullName evidence="1">Uncharacterized protein</fullName>
    </submittedName>
</protein>
<organism evidence="1 2">
    <name type="scientific">Talaromyces stipitatus (strain ATCC 10500 / CBS 375.48 / QM 6759 / NRRL 1006)</name>
    <name type="common">Penicillium stipitatum</name>
    <dbReference type="NCBI Taxonomy" id="441959"/>
    <lineage>
        <taxon>Eukaryota</taxon>
        <taxon>Fungi</taxon>
        <taxon>Dikarya</taxon>
        <taxon>Ascomycota</taxon>
        <taxon>Pezizomycotina</taxon>
        <taxon>Eurotiomycetes</taxon>
        <taxon>Eurotiomycetidae</taxon>
        <taxon>Eurotiales</taxon>
        <taxon>Trichocomaceae</taxon>
        <taxon>Talaromyces</taxon>
        <taxon>Talaromyces sect. Talaromyces</taxon>
    </lineage>
</organism>
<gene>
    <name evidence="1" type="ORF">TSTA_055100</name>
</gene>
<evidence type="ECO:0000313" key="1">
    <source>
        <dbReference type="EMBL" id="EED13004.1"/>
    </source>
</evidence>
<dbReference type="GeneID" id="8100516"/>
<dbReference type="VEuPathDB" id="FungiDB:TSTA_055100"/>
<accession>B8MRA9</accession>
<dbReference type="EMBL" id="EQ962659">
    <property type="protein sequence ID" value="EED13004.1"/>
    <property type="molecule type" value="Genomic_DNA"/>
</dbReference>
<dbReference type="InParanoid" id="B8MRA9"/>
<proteinExistence type="predicted"/>
<reference evidence="2" key="1">
    <citation type="journal article" date="2015" name="Genome Announc.">
        <title>Genome sequence of the AIDS-associated pathogen Penicillium marneffei (ATCC18224) and its near taxonomic relative Talaromyces stipitatus (ATCC10500).</title>
        <authorList>
            <person name="Nierman W.C."/>
            <person name="Fedorova-Abrams N.D."/>
            <person name="Andrianopoulos A."/>
        </authorList>
    </citation>
    <scope>NUCLEOTIDE SEQUENCE [LARGE SCALE GENOMIC DNA]</scope>
    <source>
        <strain evidence="2">ATCC 10500 / CBS 375.48 / QM 6759 / NRRL 1006</strain>
    </source>
</reference>
<dbReference type="AlphaFoldDB" id="B8MRA9"/>
<dbReference type="HOGENOM" id="CLU_1476089_0_0_1"/>
<keyword evidence="2" id="KW-1185">Reference proteome</keyword>
<dbReference type="RefSeq" id="XP_002487115.1">
    <property type="nucleotide sequence ID" value="XM_002487070.1"/>
</dbReference>